<dbReference type="Proteomes" id="UP000003835">
    <property type="component" value="Unassembled WGS sequence"/>
</dbReference>
<feature type="domain" description="Filamentous haemagglutinin FhaB/tRNA nuclease CdiA-like TPS" evidence="4">
    <location>
        <begin position="19"/>
        <end position="130"/>
    </location>
</feature>
<keyword evidence="2" id="KW-1015">Disulfide bond</keyword>
<accession>B4VPE9</accession>
<gene>
    <name evidence="5" type="ORF">MC7420_5607</name>
</gene>
<keyword evidence="6" id="KW-1185">Reference proteome</keyword>
<dbReference type="PANTHER" id="PTHR47635:SF2">
    <property type="entry name" value="LAMG-LIKE JELLYROLL FOLD DOMAIN-CONTAINING PROTEIN"/>
    <property type="match status" value="1"/>
</dbReference>
<dbReference type="Pfam" id="PF12770">
    <property type="entry name" value="CHAT"/>
    <property type="match status" value="1"/>
</dbReference>
<protein>
    <submittedName>
        <fullName evidence="5">Haemagglutination activity domain protein</fullName>
    </submittedName>
</protein>
<reference evidence="5 6" key="1">
    <citation type="submission" date="2008-07" db="EMBL/GenBank/DDBJ databases">
        <authorList>
            <person name="Tandeau de Marsac N."/>
            <person name="Ferriera S."/>
            <person name="Johnson J."/>
            <person name="Kravitz S."/>
            <person name="Beeson K."/>
            <person name="Sutton G."/>
            <person name="Rogers Y.-H."/>
            <person name="Friedman R."/>
            <person name="Frazier M."/>
            <person name="Venter J.C."/>
        </authorList>
    </citation>
    <scope>NUCLEOTIDE SEQUENCE [LARGE SCALE GENOMIC DNA]</scope>
    <source>
        <strain evidence="5 6">PCC 7420</strain>
    </source>
</reference>
<dbReference type="STRING" id="118168.MC7420_5607"/>
<evidence type="ECO:0000313" key="6">
    <source>
        <dbReference type="Proteomes" id="UP000003835"/>
    </source>
</evidence>
<dbReference type="CDD" id="cd00110">
    <property type="entry name" value="LamG"/>
    <property type="match status" value="1"/>
</dbReference>
<dbReference type="InterPro" id="IPR012334">
    <property type="entry name" value="Pectin_lyas_fold"/>
</dbReference>
<dbReference type="SUPFAM" id="SSF51126">
    <property type="entry name" value="Pectin lyase-like"/>
    <property type="match status" value="1"/>
</dbReference>
<evidence type="ECO:0000259" key="4">
    <source>
        <dbReference type="SMART" id="SM00912"/>
    </source>
</evidence>
<dbReference type="PANTHER" id="PTHR47635">
    <property type="entry name" value="CUB DOMAIN-CONTAINING PROTEIN"/>
    <property type="match status" value="1"/>
</dbReference>
<dbReference type="eggNOG" id="COG4995">
    <property type="taxonomic scope" value="Bacteria"/>
</dbReference>
<dbReference type="InterPro" id="IPR024983">
    <property type="entry name" value="CHAT_dom"/>
</dbReference>
<dbReference type="SUPFAM" id="SSF49899">
    <property type="entry name" value="Concanavalin A-like lectins/glucanases"/>
    <property type="match status" value="1"/>
</dbReference>
<dbReference type="eggNOG" id="COG3210">
    <property type="taxonomic scope" value="Bacteria"/>
</dbReference>
<dbReference type="InterPro" id="IPR006558">
    <property type="entry name" value="LamG-like"/>
</dbReference>
<keyword evidence="1" id="KW-0732">Signal</keyword>
<proteinExistence type="predicted"/>
<name>B4VPE9_9CYAN</name>
<dbReference type="HOGENOM" id="CLU_001178_0_0_3"/>
<dbReference type="InterPro" id="IPR011050">
    <property type="entry name" value="Pectin_lyase_fold/virulence"/>
</dbReference>
<dbReference type="Gene3D" id="2.160.20.10">
    <property type="entry name" value="Single-stranded right-handed beta-helix, Pectin lyase-like"/>
    <property type="match status" value="1"/>
</dbReference>
<dbReference type="InterPro" id="IPR001791">
    <property type="entry name" value="Laminin_G"/>
</dbReference>
<dbReference type="SMART" id="SM00912">
    <property type="entry name" value="Haemagg_act"/>
    <property type="match status" value="1"/>
</dbReference>
<dbReference type="InterPro" id="IPR013320">
    <property type="entry name" value="ConA-like_dom_sf"/>
</dbReference>
<dbReference type="EMBL" id="DS989847">
    <property type="protein sequence ID" value="EDX76173.1"/>
    <property type="molecule type" value="Genomic_DNA"/>
</dbReference>
<dbReference type="Gene3D" id="2.60.120.200">
    <property type="match status" value="1"/>
</dbReference>
<dbReference type="Pfam" id="PF13385">
    <property type="entry name" value="Laminin_G_3"/>
    <property type="match status" value="1"/>
</dbReference>
<evidence type="ECO:0000256" key="2">
    <source>
        <dbReference type="ARBA" id="ARBA00023157"/>
    </source>
</evidence>
<sequence length="1473" mass="155878">MASLVGAETLAQSIIPASDGTGTIIDQQGNTYTINGGSLSSDEANLFHSFQEFGLDAGEIANFLANPHLNNIFGRVMGGNPSLINGLIQVTGGNANLYLMNPAGIVFGQNAQLNVPADFIATTATGIGFGENLWFNAFGTNEYQQFVGNPQQFIFDVSQPGSIVNSGNLAVFPGQSLTLLGGTVINTGELTAPGGRITISAVSGSHRVKISQPGQLLSLEVEPLVNSSGEVIPFTPLDLAELLTGTEENLETCVEVDSAETVKLTDSDLILPNQPDVTIISGTIDVSQLGNSGTPMGAHVYEGAHVYAPLHAPSSATGGEINVIGKTVGLISANIDASGTNGGGTVRIGGDYQGAGIIPNADVTLVNENSTIQADALTAGDGGTVMIWADKQTVFYGNISTRGGLNSGDGGFVEISSQEKLAFDGVVDVNAIAGEAGQLLLDPTSVIIGTSGTNDTALNDNQILSGDGSGSFLISANSLLTALNSGDVLIAASKNIDIISDINSSSSNNLTFEAAFINLDASIGLNGGNLTFEAPVILRSSQTLSTGSTVGGDITFNSSLHAFNPGTDTLTLEAGTGNITFNGAVGGALPYNVAVLLDDPVGYWRLDEEGETAFDSSGNNIDGTYFGGVNRNQEGALVDDANPAPFFDGTTGYVEIPDSDFIDFGTNEDFTITAWIKASPEQLDTVAGDKDVIEKWSGGEPYPYVIRYFYRSGKILAARYNGFPANPNNPVVSSTVSIDDGQFHHIAFIKEGSTLSLYVDGILQDTNTDTINSPTQNNSPLFLARRGGNAFDNFFRGSIDEVAIYDSALSPDEVAAQYTTGAGTATSRQIGGLTVNNATNITANDTITANSIDLTASQDITTQSLDTSSSSGDGGSITLNAENNIQVTSINTQGGSNGTGGNVDITAGRFIQITDTFIDQNGKNVSISTAGGNGGGVITIQHGGQGLIPFNVGDASINGTAGSIASGESNLQPFQSFPDNQTEGNIRIITDKFITGSCPPDCLDTEQSEIDESEDITEEVVIDTSPVFNPIAETETAFTNEYEEYWGLSETPIITLAQAQRTLQRIEQATGVKPALIYAVFVPGNGVGDDGGRVEVETRKRRGSQREAQRFAEGVGGWDEMFLAQEVWEDGNQLELILVTAEGEPMRFVVPGASRKRVMETLQTFRRAVTDTRIPRPYLPSAQQLYQWLIAPLEEELQDREINNLAFIMDQGLRSLPVAALHDGNGFIVERYSIGFMPSLSLTDTRYVDVRDLQVLAMGASEFTEQNPLPAVPVELSAIADKLWQGESFLNSTFTPANLKAARADQPFGIVHLATHGEFKPGKPENSYIQFWNTRLSLDQIRQLGLHNPPVELMVLSACRTALGNQEAELGFTGLAVQAGVKSALGSLWYVSDEGTLGLMTTFYQNLKQVPIKAEALRETQLAMIQGQVKIENGQLITPNSTIDLPEELAGIEDKALTHPYFWSAFTLVGSPW</sequence>
<evidence type="ECO:0000313" key="5">
    <source>
        <dbReference type="EMBL" id="EDX76173.1"/>
    </source>
</evidence>
<dbReference type="NCBIfam" id="TIGR01901">
    <property type="entry name" value="adhes_NPXG"/>
    <property type="match status" value="1"/>
</dbReference>
<evidence type="ECO:0000256" key="1">
    <source>
        <dbReference type="ARBA" id="ARBA00022729"/>
    </source>
</evidence>
<dbReference type="SMART" id="SM00560">
    <property type="entry name" value="LamGL"/>
    <property type="match status" value="1"/>
</dbReference>
<organism evidence="5 6">
    <name type="scientific">Coleofasciculus chthonoplastes PCC 7420</name>
    <dbReference type="NCBI Taxonomy" id="118168"/>
    <lineage>
        <taxon>Bacteria</taxon>
        <taxon>Bacillati</taxon>
        <taxon>Cyanobacteriota</taxon>
        <taxon>Cyanophyceae</taxon>
        <taxon>Coleofasciculales</taxon>
        <taxon>Coleofasciculaceae</taxon>
        <taxon>Coleofasciculus</taxon>
    </lineage>
</organism>
<dbReference type="Pfam" id="PF05860">
    <property type="entry name" value="TPS"/>
    <property type="match status" value="1"/>
</dbReference>
<evidence type="ECO:0000259" key="3">
    <source>
        <dbReference type="SMART" id="SM00560"/>
    </source>
</evidence>
<feature type="domain" description="LamG-like jellyroll fold" evidence="3">
    <location>
        <begin position="668"/>
        <end position="812"/>
    </location>
</feature>
<dbReference type="InterPro" id="IPR008638">
    <property type="entry name" value="FhaB/CdiA-like_TPS"/>
</dbReference>